<gene>
    <name evidence="6" type="ORF">QWZ15_22095</name>
</gene>
<organism evidence="6 7">
    <name type="scientific">Cyclobacterium jeungdonense</name>
    <dbReference type="NCBI Taxonomy" id="708087"/>
    <lineage>
        <taxon>Bacteria</taxon>
        <taxon>Pseudomonadati</taxon>
        <taxon>Bacteroidota</taxon>
        <taxon>Cytophagia</taxon>
        <taxon>Cytophagales</taxon>
        <taxon>Cyclobacteriaceae</taxon>
        <taxon>Cyclobacterium</taxon>
    </lineage>
</organism>
<dbReference type="InterPro" id="IPR039425">
    <property type="entry name" value="RNA_pol_sigma-70-like"/>
</dbReference>
<proteinExistence type="inferred from homology"/>
<evidence type="ECO:0000313" key="7">
    <source>
        <dbReference type="Proteomes" id="UP001236663"/>
    </source>
</evidence>
<dbReference type="InterPro" id="IPR014284">
    <property type="entry name" value="RNA_pol_sigma-70_dom"/>
</dbReference>
<evidence type="ECO:0000256" key="2">
    <source>
        <dbReference type="ARBA" id="ARBA00023015"/>
    </source>
</evidence>
<dbReference type="InterPro" id="IPR036388">
    <property type="entry name" value="WH-like_DNA-bd_sf"/>
</dbReference>
<accession>A0ABT8CDP9</accession>
<comment type="caution">
    <text evidence="6">The sequence shown here is derived from an EMBL/GenBank/DDBJ whole genome shotgun (WGS) entry which is preliminary data.</text>
</comment>
<dbReference type="RefSeq" id="WP_163382993.1">
    <property type="nucleotide sequence ID" value="NZ_JAUFQS010000047.1"/>
</dbReference>
<name>A0ABT8CDP9_9BACT</name>
<feature type="domain" description="RNA polymerase sigma factor 70 region 4 type 2" evidence="5">
    <location>
        <begin position="151"/>
        <end position="201"/>
    </location>
</feature>
<dbReference type="SUPFAM" id="SSF88659">
    <property type="entry name" value="Sigma3 and sigma4 domains of RNA polymerase sigma factors"/>
    <property type="match status" value="1"/>
</dbReference>
<evidence type="ECO:0000259" key="5">
    <source>
        <dbReference type="Pfam" id="PF08281"/>
    </source>
</evidence>
<keyword evidence="2" id="KW-0805">Transcription regulation</keyword>
<dbReference type="Gene3D" id="1.10.1740.10">
    <property type="match status" value="1"/>
</dbReference>
<dbReference type="NCBIfam" id="TIGR02937">
    <property type="entry name" value="sigma70-ECF"/>
    <property type="match status" value="1"/>
</dbReference>
<dbReference type="InterPro" id="IPR013249">
    <property type="entry name" value="RNA_pol_sigma70_r4_t2"/>
</dbReference>
<comment type="similarity">
    <text evidence="1">Belongs to the sigma-70 factor family. ECF subfamily.</text>
</comment>
<protein>
    <submittedName>
        <fullName evidence="6">RNA polymerase sigma factor</fullName>
    </submittedName>
</protein>
<dbReference type="SUPFAM" id="SSF88946">
    <property type="entry name" value="Sigma2 domain of RNA polymerase sigma factors"/>
    <property type="match status" value="1"/>
</dbReference>
<evidence type="ECO:0000256" key="4">
    <source>
        <dbReference type="ARBA" id="ARBA00023163"/>
    </source>
</evidence>
<dbReference type="PANTHER" id="PTHR43133:SF46">
    <property type="entry name" value="RNA POLYMERASE SIGMA-70 FACTOR ECF SUBFAMILY"/>
    <property type="match status" value="1"/>
</dbReference>
<evidence type="ECO:0000256" key="1">
    <source>
        <dbReference type="ARBA" id="ARBA00010641"/>
    </source>
</evidence>
<dbReference type="PANTHER" id="PTHR43133">
    <property type="entry name" value="RNA POLYMERASE ECF-TYPE SIGMA FACTO"/>
    <property type="match status" value="1"/>
</dbReference>
<dbReference type="Pfam" id="PF08281">
    <property type="entry name" value="Sigma70_r4_2"/>
    <property type="match status" value="1"/>
</dbReference>
<dbReference type="InterPro" id="IPR013325">
    <property type="entry name" value="RNA_pol_sigma_r2"/>
</dbReference>
<dbReference type="CDD" id="cd06171">
    <property type="entry name" value="Sigma70_r4"/>
    <property type="match status" value="1"/>
</dbReference>
<keyword evidence="7" id="KW-1185">Reference proteome</keyword>
<sequence>MKPHTQEAQAPSLSATTSNYNDSFLSFQAKTDEEIWMALNKGNELAFNYLYRTLVAPMYRYGCQISKDKGLVKDCIQNIFIQLRKKRGTLSEVHNCKAYLFSCLKHEIFRRMKELRGEHLEMMTQEDGFPICLSHEAILIQKEQECEKVKKIQEALDQLTGRQRQALLLLYTEGMSYQEIARVMEFSEVKSARKLVYRALSSLRQILKY</sequence>
<keyword evidence="3" id="KW-0731">Sigma factor</keyword>
<evidence type="ECO:0000313" key="6">
    <source>
        <dbReference type="EMBL" id="MDN3690527.1"/>
    </source>
</evidence>
<dbReference type="InterPro" id="IPR013324">
    <property type="entry name" value="RNA_pol_sigma_r3/r4-like"/>
</dbReference>
<evidence type="ECO:0000256" key="3">
    <source>
        <dbReference type="ARBA" id="ARBA00023082"/>
    </source>
</evidence>
<reference evidence="7" key="1">
    <citation type="journal article" date="2019" name="Int. J. Syst. Evol. Microbiol.">
        <title>The Global Catalogue of Microorganisms (GCM) 10K type strain sequencing project: providing services to taxonomists for standard genome sequencing and annotation.</title>
        <authorList>
            <consortium name="The Broad Institute Genomics Platform"/>
            <consortium name="The Broad Institute Genome Sequencing Center for Infectious Disease"/>
            <person name="Wu L."/>
            <person name="Ma J."/>
        </authorList>
    </citation>
    <scope>NUCLEOTIDE SEQUENCE [LARGE SCALE GENOMIC DNA]</scope>
    <source>
        <strain evidence="7">CECT 7706</strain>
    </source>
</reference>
<dbReference type="Gene3D" id="1.10.10.10">
    <property type="entry name" value="Winged helix-like DNA-binding domain superfamily/Winged helix DNA-binding domain"/>
    <property type="match status" value="1"/>
</dbReference>
<keyword evidence="4" id="KW-0804">Transcription</keyword>
<dbReference type="EMBL" id="JAUFQS010000047">
    <property type="protein sequence ID" value="MDN3690527.1"/>
    <property type="molecule type" value="Genomic_DNA"/>
</dbReference>
<dbReference type="Proteomes" id="UP001236663">
    <property type="component" value="Unassembled WGS sequence"/>
</dbReference>